<sequence>MQPLLTCTTEELVCLLSMCGYHEMAKGLGESMLGEKTPEAWDAVIEGAAHQMMLKGIWDTEKAERDEVPLGDEWQRFTEQYAESSYLVRFVDRVKGQSLLFHQISDDQWFYHHVINDVIHIFAKVETQKAYNEVDRFFNIAASAKTVRQEFVLTPEQFDRLTDDEQVSPILTELSAVAEPPSISAFEDFVQDLAEQNWTLKNGSAFQIGDQQNDMTISDLFFFLPAQNGIWLVVYEIENGKQQVRLTKTSKQEWLQTSEVLFRNKVSTR</sequence>
<evidence type="ECO:0000313" key="2">
    <source>
        <dbReference type="Proteomes" id="UP000216133"/>
    </source>
</evidence>
<dbReference type="EMBL" id="NPBS01000056">
    <property type="protein sequence ID" value="PAF25931.1"/>
    <property type="molecule type" value="Genomic_DNA"/>
</dbReference>
<gene>
    <name evidence="1" type="ORF">CHH61_11015</name>
</gene>
<name>A0A268S2J8_SHOCL</name>
<evidence type="ECO:0000313" key="1">
    <source>
        <dbReference type="EMBL" id="PAF25931.1"/>
    </source>
</evidence>
<dbReference type="RefSeq" id="WP_095238003.1">
    <property type="nucleotide sequence ID" value="NZ_NPBS01000056.1"/>
</dbReference>
<dbReference type="Proteomes" id="UP000216133">
    <property type="component" value="Unassembled WGS sequence"/>
</dbReference>
<dbReference type="AlphaFoldDB" id="A0A268S2J8"/>
<comment type="caution">
    <text evidence="1">The sequence shown here is derived from an EMBL/GenBank/DDBJ whole genome shotgun (WGS) entry which is preliminary data.</text>
</comment>
<proteinExistence type="predicted"/>
<accession>A0A268S2J8</accession>
<reference evidence="1 2" key="1">
    <citation type="submission" date="2017-07" db="EMBL/GenBank/DDBJ databases">
        <title>Isolation and whole genome analysis of endospore-forming bacteria from heroin.</title>
        <authorList>
            <person name="Kalinowski J."/>
            <person name="Ahrens B."/>
            <person name="Al-Dilaimi A."/>
            <person name="Winkler A."/>
            <person name="Wibberg D."/>
            <person name="Schleenbecker U."/>
            <person name="Ruckert C."/>
            <person name="Wolfel R."/>
            <person name="Grass G."/>
        </authorList>
    </citation>
    <scope>NUCLEOTIDE SEQUENCE [LARGE SCALE GENOMIC DNA]</scope>
    <source>
        <strain evidence="1 2">7523-2</strain>
    </source>
</reference>
<organism evidence="1 2">
    <name type="scientific">Shouchella clausii</name>
    <name type="common">Alkalihalobacillus clausii</name>
    <dbReference type="NCBI Taxonomy" id="79880"/>
    <lineage>
        <taxon>Bacteria</taxon>
        <taxon>Bacillati</taxon>
        <taxon>Bacillota</taxon>
        <taxon>Bacilli</taxon>
        <taxon>Bacillales</taxon>
        <taxon>Bacillaceae</taxon>
        <taxon>Shouchella</taxon>
    </lineage>
</organism>
<protein>
    <submittedName>
        <fullName evidence="1">Uncharacterized protein</fullName>
    </submittedName>
</protein>